<dbReference type="PROSITE" id="PS50931">
    <property type="entry name" value="HTH_LYSR"/>
    <property type="match status" value="1"/>
</dbReference>
<proteinExistence type="inferred from homology"/>
<dbReference type="PANTHER" id="PTHR30537:SF66">
    <property type="entry name" value="IRON-REGULATED VIRULENCE REGULATORY PROTEIN IRGB"/>
    <property type="match status" value="1"/>
</dbReference>
<name>A0ABV5HPA6_9VIBR</name>
<dbReference type="EMBL" id="JBHMEP010000003">
    <property type="protein sequence ID" value="MFB9136069.1"/>
    <property type="molecule type" value="Genomic_DNA"/>
</dbReference>
<gene>
    <name evidence="6" type="ORF">ACFFUV_13940</name>
</gene>
<dbReference type="Proteomes" id="UP001589645">
    <property type="component" value="Unassembled WGS sequence"/>
</dbReference>
<dbReference type="InterPro" id="IPR000847">
    <property type="entry name" value="LysR_HTH_N"/>
</dbReference>
<comment type="similarity">
    <text evidence="1">Belongs to the LysR transcriptional regulatory family.</text>
</comment>
<evidence type="ECO:0000256" key="4">
    <source>
        <dbReference type="ARBA" id="ARBA00023163"/>
    </source>
</evidence>
<dbReference type="InterPro" id="IPR036388">
    <property type="entry name" value="WH-like_DNA-bd_sf"/>
</dbReference>
<dbReference type="InterPro" id="IPR036390">
    <property type="entry name" value="WH_DNA-bd_sf"/>
</dbReference>
<keyword evidence="3" id="KW-0238">DNA-binding</keyword>
<comment type="caution">
    <text evidence="6">The sequence shown here is derived from an EMBL/GenBank/DDBJ whole genome shotgun (WGS) entry which is preliminary data.</text>
</comment>
<dbReference type="InterPro" id="IPR005119">
    <property type="entry name" value="LysR_subst-bd"/>
</dbReference>
<evidence type="ECO:0000313" key="7">
    <source>
        <dbReference type="Proteomes" id="UP001589645"/>
    </source>
</evidence>
<organism evidence="6 7">
    <name type="scientific">Vibrio olivae</name>
    <dbReference type="NCBI Taxonomy" id="1243002"/>
    <lineage>
        <taxon>Bacteria</taxon>
        <taxon>Pseudomonadati</taxon>
        <taxon>Pseudomonadota</taxon>
        <taxon>Gammaproteobacteria</taxon>
        <taxon>Vibrionales</taxon>
        <taxon>Vibrionaceae</taxon>
        <taxon>Vibrio</taxon>
    </lineage>
</organism>
<evidence type="ECO:0000259" key="5">
    <source>
        <dbReference type="PROSITE" id="PS50931"/>
    </source>
</evidence>
<dbReference type="Pfam" id="PF00126">
    <property type="entry name" value="HTH_1"/>
    <property type="match status" value="1"/>
</dbReference>
<evidence type="ECO:0000313" key="6">
    <source>
        <dbReference type="EMBL" id="MFB9136069.1"/>
    </source>
</evidence>
<evidence type="ECO:0000256" key="2">
    <source>
        <dbReference type="ARBA" id="ARBA00023015"/>
    </source>
</evidence>
<evidence type="ECO:0000256" key="1">
    <source>
        <dbReference type="ARBA" id="ARBA00009437"/>
    </source>
</evidence>
<dbReference type="InterPro" id="IPR058163">
    <property type="entry name" value="LysR-type_TF_proteobact-type"/>
</dbReference>
<protein>
    <submittedName>
        <fullName evidence="6">LysR family transcriptional regulator</fullName>
    </submittedName>
</protein>
<dbReference type="RefSeq" id="WP_390193869.1">
    <property type="nucleotide sequence ID" value="NZ_JBHMEP010000003.1"/>
</dbReference>
<sequence>MHDLTSIRAFDALNEHKSLTAAAKALNQPKSTVSRRLAQLEADVGQALTIRQGNRLVITKAGQVFARYSKKMLELADESQDAIQGLNNQVSGELQIICHPALMRGWISQALNQFLTDNPKVRIRLSSEYIADCHGPDLIFWIGQVPDIEWRKQTLGHWHYATYAAPDYLEKHGHFSHPSELHHHAWIDFGSVREAGLVMTHSEHGVYFLEPMESRLQCDNLALQIDAIANGNGIGLLPKTMAQGYSSYHPGRIVECLSGWETGPVEINCYTPIGRPPRRLLALLDLIEERIPDSWRRPVSQTER</sequence>
<reference evidence="6 7" key="1">
    <citation type="submission" date="2024-09" db="EMBL/GenBank/DDBJ databases">
        <authorList>
            <person name="Sun Q."/>
            <person name="Mori K."/>
        </authorList>
    </citation>
    <scope>NUCLEOTIDE SEQUENCE [LARGE SCALE GENOMIC DNA]</scope>
    <source>
        <strain evidence="6 7">CECT 8064</strain>
    </source>
</reference>
<feature type="domain" description="HTH lysR-type" evidence="5">
    <location>
        <begin position="1"/>
        <end position="59"/>
    </location>
</feature>
<keyword evidence="2" id="KW-0805">Transcription regulation</keyword>
<dbReference type="SUPFAM" id="SSF53850">
    <property type="entry name" value="Periplasmic binding protein-like II"/>
    <property type="match status" value="1"/>
</dbReference>
<dbReference type="SUPFAM" id="SSF46785">
    <property type="entry name" value="Winged helix' DNA-binding domain"/>
    <property type="match status" value="1"/>
</dbReference>
<dbReference type="PANTHER" id="PTHR30537">
    <property type="entry name" value="HTH-TYPE TRANSCRIPTIONAL REGULATOR"/>
    <property type="match status" value="1"/>
</dbReference>
<dbReference type="Gene3D" id="1.10.10.10">
    <property type="entry name" value="Winged helix-like DNA-binding domain superfamily/Winged helix DNA-binding domain"/>
    <property type="match status" value="1"/>
</dbReference>
<evidence type="ECO:0000256" key="3">
    <source>
        <dbReference type="ARBA" id="ARBA00023125"/>
    </source>
</evidence>
<dbReference type="Pfam" id="PF03466">
    <property type="entry name" value="LysR_substrate"/>
    <property type="match status" value="1"/>
</dbReference>
<keyword evidence="7" id="KW-1185">Reference proteome</keyword>
<accession>A0ABV5HPA6</accession>
<dbReference type="Gene3D" id="3.40.190.290">
    <property type="match status" value="1"/>
</dbReference>
<keyword evidence="4" id="KW-0804">Transcription</keyword>